<protein>
    <submittedName>
        <fullName evidence="1">Uncharacterized protein</fullName>
    </submittedName>
</protein>
<feature type="non-terminal residue" evidence="1">
    <location>
        <position position="163"/>
    </location>
</feature>
<feature type="non-terminal residue" evidence="1">
    <location>
        <position position="1"/>
    </location>
</feature>
<name>A0A146KGV5_9EUKA</name>
<gene>
    <name evidence="1" type="ORF">TPC1_10919</name>
</gene>
<organism evidence="1">
    <name type="scientific">Trepomonas sp. PC1</name>
    <dbReference type="NCBI Taxonomy" id="1076344"/>
    <lineage>
        <taxon>Eukaryota</taxon>
        <taxon>Metamonada</taxon>
        <taxon>Diplomonadida</taxon>
        <taxon>Hexamitidae</taxon>
        <taxon>Hexamitinae</taxon>
        <taxon>Trepomonas</taxon>
    </lineage>
</organism>
<sequence length="163" mass="19698">QETAFEYDNKAEYTVMNMSIQQGESRENVKMKLKILQGYAFRVCSREQMKHKAYQAGYHRLDKRQDQVSKIMDTCQEYGRSEQLQLQIDEPPIKLEKKLVYSEGVCTAFDMREEWLDKLENDHLYLLRAFQSKAHMREFIYKMIEERWLRLQIYYMQISITLG</sequence>
<evidence type="ECO:0000313" key="1">
    <source>
        <dbReference type="EMBL" id="JAP95922.1"/>
    </source>
</evidence>
<dbReference type="EMBL" id="GDID01000684">
    <property type="protein sequence ID" value="JAP95922.1"/>
    <property type="molecule type" value="Transcribed_RNA"/>
</dbReference>
<dbReference type="AlphaFoldDB" id="A0A146KGV5"/>
<accession>A0A146KGV5</accession>
<reference evidence="1" key="1">
    <citation type="submission" date="2015-07" db="EMBL/GenBank/DDBJ databases">
        <title>Adaptation to a free-living lifestyle via gene acquisitions in the diplomonad Trepomonas sp. PC1.</title>
        <authorList>
            <person name="Xu F."/>
            <person name="Jerlstrom-Hultqvist J."/>
            <person name="Kolisko M."/>
            <person name="Simpson A.G.B."/>
            <person name="Roger A.J."/>
            <person name="Svard S.G."/>
            <person name="Andersson J.O."/>
        </authorList>
    </citation>
    <scope>NUCLEOTIDE SEQUENCE</scope>
    <source>
        <strain evidence="1">PC1</strain>
    </source>
</reference>
<proteinExistence type="predicted"/>